<dbReference type="PANTHER" id="PTHR31591:SF7">
    <property type="entry name" value="DUF1749-DOMAIN-CONTAINING PROTEIN"/>
    <property type="match status" value="1"/>
</dbReference>
<sequence>MASPAFEPSAHQGTLHHITQYVYAFEYAPQSSSASTISPHKNILLFPTSLAAHLPPHWRLARLALSSSGEAWGTKSLRSDAEEILKCVRYFRSLYQASADHGGGGDGDRGEGGSEAGGKVVLMGHSTGCQDIMEYLVGGSNATLQHALPSPPFATTDPIDGAILQAPASDREGLAITTTAEQLSQAIASAREFVAKGRPRELLSRELTREAFGPAPLSAARFLAVVSPGPEHEGEDDYFSSDFGAERLEATFGKVPVRTRLLVLYSGKDEYVPVTTDKGALVGRWRRVVKEKGGTWDEDGGVIEGAKHGVDGEGNEPAVEDLCSRVVGMLGRVEGRLGGHL</sequence>
<dbReference type="Pfam" id="PF08538">
    <property type="entry name" value="DUF1749"/>
    <property type="match status" value="1"/>
</dbReference>
<dbReference type="Proteomes" id="UP000800092">
    <property type="component" value="Unassembled WGS sequence"/>
</dbReference>
<dbReference type="EMBL" id="ML991807">
    <property type="protein sequence ID" value="KAF2233421.1"/>
    <property type="molecule type" value="Genomic_DNA"/>
</dbReference>
<organism evidence="1 2">
    <name type="scientific">Viridothelium virens</name>
    <name type="common">Speckled blister lichen</name>
    <name type="synonym">Trypethelium virens</name>
    <dbReference type="NCBI Taxonomy" id="1048519"/>
    <lineage>
        <taxon>Eukaryota</taxon>
        <taxon>Fungi</taxon>
        <taxon>Dikarya</taxon>
        <taxon>Ascomycota</taxon>
        <taxon>Pezizomycotina</taxon>
        <taxon>Dothideomycetes</taxon>
        <taxon>Dothideomycetes incertae sedis</taxon>
        <taxon>Trypetheliales</taxon>
        <taxon>Trypetheliaceae</taxon>
        <taxon>Viridothelium</taxon>
    </lineage>
</organism>
<dbReference type="Gene3D" id="3.40.50.1820">
    <property type="entry name" value="alpha/beta hydrolase"/>
    <property type="match status" value="1"/>
</dbReference>
<dbReference type="PANTHER" id="PTHR31591">
    <property type="entry name" value="UPF0613 PROTEIN PB24D3.06C"/>
    <property type="match status" value="1"/>
</dbReference>
<dbReference type="InterPro" id="IPR029058">
    <property type="entry name" value="AB_hydrolase_fold"/>
</dbReference>
<dbReference type="SUPFAM" id="SSF53474">
    <property type="entry name" value="alpha/beta-Hydrolases"/>
    <property type="match status" value="1"/>
</dbReference>
<dbReference type="OrthoDB" id="10034502at2759"/>
<dbReference type="InterPro" id="IPR013744">
    <property type="entry name" value="SidJ"/>
</dbReference>
<protein>
    <submittedName>
        <fullName evidence="1">DUF1749-domain-containing protein</fullName>
    </submittedName>
</protein>
<gene>
    <name evidence="1" type="ORF">EV356DRAFT_209959</name>
</gene>
<proteinExistence type="predicted"/>
<name>A0A6A6H6D9_VIRVR</name>
<evidence type="ECO:0000313" key="1">
    <source>
        <dbReference type="EMBL" id="KAF2233421.1"/>
    </source>
</evidence>
<reference evidence="1" key="1">
    <citation type="journal article" date="2020" name="Stud. Mycol.">
        <title>101 Dothideomycetes genomes: a test case for predicting lifestyles and emergence of pathogens.</title>
        <authorList>
            <person name="Haridas S."/>
            <person name="Albert R."/>
            <person name="Binder M."/>
            <person name="Bloem J."/>
            <person name="Labutti K."/>
            <person name="Salamov A."/>
            <person name="Andreopoulos B."/>
            <person name="Baker S."/>
            <person name="Barry K."/>
            <person name="Bills G."/>
            <person name="Bluhm B."/>
            <person name="Cannon C."/>
            <person name="Castanera R."/>
            <person name="Culley D."/>
            <person name="Daum C."/>
            <person name="Ezra D."/>
            <person name="Gonzalez J."/>
            <person name="Henrissat B."/>
            <person name="Kuo A."/>
            <person name="Liang C."/>
            <person name="Lipzen A."/>
            <person name="Lutzoni F."/>
            <person name="Magnuson J."/>
            <person name="Mondo S."/>
            <person name="Nolan M."/>
            <person name="Ohm R."/>
            <person name="Pangilinan J."/>
            <person name="Park H.-J."/>
            <person name="Ramirez L."/>
            <person name="Alfaro M."/>
            <person name="Sun H."/>
            <person name="Tritt A."/>
            <person name="Yoshinaga Y."/>
            <person name="Zwiers L.-H."/>
            <person name="Turgeon B."/>
            <person name="Goodwin S."/>
            <person name="Spatafora J."/>
            <person name="Crous P."/>
            <person name="Grigoriev I."/>
        </authorList>
    </citation>
    <scope>NUCLEOTIDE SEQUENCE</scope>
    <source>
        <strain evidence="1">Tuck. ex Michener</strain>
    </source>
</reference>
<evidence type="ECO:0000313" key="2">
    <source>
        <dbReference type="Proteomes" id="UP000800092"/>
    </source>
</evidence>
<dbReference type="AlphaFoldDB" id="A0A6A6H6D9"/>
<keyword evidence="2" id="KW-1185">Reference proteome</keyword>
<accession>A0A6A6H6D9</accession>